<feature type="compositionally biased region" description="Acidic residues" evidence="1">
    <location>
        <begin position="385"/>
        <end position="395"/>
    </location>
</feature>
<evidence type="ECO:0000256" key="1">
    <source>
        <dbReference type="SAM" id="MobiDB-lite"/>
    </source>
</evidence>
<evidence type="ECO:0000313" key="3">
    <source>
        <dbReference type="Proteomes" id="UP001321749"/>
    </source>
</evidence>
<feature type="region of interest" description="Disordered" evidence="1">
    <location>
        <begin position="14"/>
        <end position="75"/>
    </location>
</feature>
<name>A0AAV9HSB1_9PEZI</name>
<accession>A0AAV9HSB1</accession>
<proteinExistence type="predicted"/>
<sequence length="444" mass="50739">MLTRRLRILQPLGRQCSNRSISSTGLRSSENNPPERKRRARFITREIRNEEPATTPPEVKPAHDDPPSPGPLPRSLYEALFRKPTPSPIDIPFSTGNDSGNHASPKLTFKFRDYDEEPPRINLRGDDELSGWLNEALVKALRATPKKDEHLEARNPPTVLILSPLPRSLIPSDFYRLAPQGAHVDGWARGLTKVIQARHPYTHEPREQYFLIFDTRSAASAYLENIQALHDQSLEALHPAFYPPSSFSSSRKLAPPLLSYALLPPTTFLTAHMIRVDSLLAQIHRMTLNHPGLVPYAMQRHLTPNHRNPPPPDDNRVLFRLQGGKMTKEHLWDAITADGRERNLEWDLELFGNQDEWNTVRPLKVSQKIVRNPRNNKEEERGEWEPTEEEAEADAEGGVAGYSRYVISFRTATEAKRFVRAWHQRQVGDGRTDRILRVHCTGLW</sequence>
<feature type="region of interest" description="Disordered" evidence="1">
    <location>
        <begin position="372"/>
        <end position="396"/>
    </location>
</feature>
<evidence type="ECO:0000313" key="2">
    <source>
        <dbReference type="EMBL" id="KAK4463758.1"/>
    </source>
</evidence>
<dbReference type="Proteomes" id="UP001321749">
    <property type="component" value="Unassembled WGS sequence"/>
</dbReference>
<organism evidence="2 3">
    <name type="scientific">Cladorrhinum samala</name>
    <dbReference type="NCBI Taxonomy" id="585594"/>
    <lineage>
        <taxon>Eukaryota</taxon>
        <taxon>Fungi</taxon>
        <taxon>Dikarya</taxon>
        <taxon>Ascomycota</taxon>
        <taxon>Pezizomycotina</taxon>
        <taxon>Sordariomycetes</taxon>
        <taxon>Sordariomycetidae</taxon>
        <taxon>Sordariales</taxon>
        <taxon>Podosporaceae</taxon>
        <taxon>Cladorrhinum</taxon>
    </lineage>
</organism>
<dbReference type="AlphaFoldDB" id="A0AAV9HSB1"/>
<feature type="compositionally biased region" description="Polar residues" evidence="1">
    <location>
        <begin position="15"/>
        <end position="32"/>
    </location>
</feature>
<dbReference type="EMBL" id="MU864956">
    <property type="protein sequence ID" value="KAK4463758.1"/>
    <property type="molecule type" value="Genomic_DNA"/>
</dbReference>
<protein>
    <submittedName>
        <fullName evidence="2">Uncharacterized protein</fullName>
    </submittedName>
</protein>
<reference evidence="2" key="2">
    <citation type="submission" date="2023-06" db="EMBL/GenBank/DDBJ databases">
        <authorList>
            <consortium name="Lawrence Berkeley National Laboratory"/>
            <person name="Mondo S.J."/>
            <person name="Hensen N."/>
            <person name="Bonometti L."/>
            <person name="Westerberg I."/>
            <person name="Brannstrom I.O."/>
            <person name="Guillou S."/>
            <person name="Cros-Aarteil S."/>
            <person name="Calhoun S."/>
            <person name="Haridas S."/>
            <person name="Kuo A."/>
            <person name="Pangilinan J."/>
            <person name="Riley R."/>
            <person name="Labutti K."/>
            <person name="Andreopoulos B."/>
            <person name="Lipzen A."/>
            <person name="Chen C."/>
            <person name="Yanf M."/>
            <person name="Daum C."/>
            <person name="Ng V."/>
            <person name="Clum A."/>
            <person name="Steindorff A."/>
            <person name="Ohm R."/>
            <person name="Martin F."/>
            <person name="Silar P."/>
            <person name="Natvig D."/>
            <person name="Lalanne C."/>
            <person name="Gautier V."/>
            <person name="Ament-Velasquez S.L."/>
            <person name="Kruys A."/>
            <person name="Hutchinson M.I."/>
            <person name="Powell A.J."/>
            <person name="Barry K."/>
            <person name="Miller A.N."/>
            <person name="Grigoriev I.V."/>
            <person name="Debuchy R."/>
            <person name="Gladieux P."/>
            <person name="Thoren M.H."/>
            <person name="Johannesson H."/>
        </authorList>
    </citation>
    <scope>NUCLEOTIDE SEQUENCE</scope>
    <source>
        <strain evidence="2">PSN324</strain>
    </source>
</reference>
<reference evidence="2" key="1">
    <citation type="journal article" date="2023" name="Mol. Phylogenet. Evol.">
        <title>Genome-scale phylogeny and comparative genomics of the fungal order Sordariales.</title>
        <authorList>
            <person name="Hensen N."/>
            <person name="Bonometti L."/>
            <person name="Westerberg I."/>
            <person name="Brannstrom I.O."/>
            <person name="Guillou S."/>
            <person name="Cros-Aarteil S."/>
            <person name="Calhoun S."/>
            <person name="Haridas S."/>
            <person name="Kuo A."/>
            <person name="Mondo S."/>
            <person name="Pangilinan J."/>
            <person name="Riley R."/>
            <person name="LaButti K."/>
            <person name="Andreopoulos B."/>
            <person name="Lipzen A."/>
            <person name="Chen C."/>
            <person name="Yan M."/>
            <person name="Daum C."/>
            <person name="Ng V."/>
            <person name="Clum A."/>
            <person name="Steindorff A."/>
            <person name="Ohm R.A."/>
            <person name="Martin F."/>
            <person name="Silar P."/>
            <person name="Natvig D.O."/>
            <person name="Lalanne C."/>
            <person name="Gautier V."/>
            <person name="Ament-Velasquez S.L."/>
            <person name="Kruys A."/>
            <person name="Hutchinson M.I."/>
            <person name="Powell A.J."/>
            <person name="Barry K."/>
            <person name="Miller A.N."/>
            <person name="Grigoriev I.V."/>
            <person name="Debuchy R."/>
            <person name="Gladieux P."/>
            <person name="Hiltunen Thoren M."/>
            <person name="Johannesson H."/>
        </authorList>
    </citation>
    <scope>NUCLEOTIDE SEQUENCE</scope>
    <source>
        <strain evidence="2">PSN324</strain>
    </source>
</reference>
<feature type="compositionally biased region" description="Basic and acidic residues" evidence="1">
    <location>
        <begin position="375"/>
        <end position="384"/>
    </location>
</feature>
<keyword evidence="3" id="KW-1185">Reference proteome</keyword>
<gene>
    <name evidence="2" type="ORF">QBC42DRAFT_222304</name>
</gene>
<comment type="caution">
    <text evidence="2">The sequence shown here is derived from an EMBL/GenBank/DDBJ whole genome shotgun (WGS) entry which is preliminary data.</text>
</comment>